<organism evidence="1 2">
    <name type="scientific">Butyricimonas hominis</name>
    <dbReference type="NCBI Taxonomy" id="2763032"/>
    <lineage>
        <taxon>Bacteria</taxon>
        <taxon>Pseudomonadati</taxon>
        <taxon>Bacteroidota</taxon>
        <taxon>Bacteroidia</taxon>
        <taxon>Bacteroidales</taxon>
        <taxon>Odoribacteraceae</taxon>
        <taxon>Butyricimonas</taxon>
    </lineage>
</organism>
<dbReference type="RefSeq" id="WP_186977944.1">
    <property type="nucleotide sequence ID" value="NZ_JACOOH010000008.1"/>
</dbReference>
<keyword evidence="2" id="KW-1185">Reference proteome</keyword>
<comment type="caution">
    <text evidence="1">The sequence shown here is derived from an EMBL/GenBank/DDBJ whole genome shotgun (WGS) entry which is preliminary data.</text>
</comment>
<proteinExistence type="predicted"/>
<dbReference type="EMBL" id="JACOOH010000008">
    <property type="protein sequence ID" value="MBC5622996.1"/>
    <property type="molecule type" value="Genomic_DNA"/>
</dbReference>
<sequence length="391" mass="46159">MDMKYRLLFIVFLFACCFACESVIENQQFNELDLEENILIEGGGLSRSVDRGVTENMNAFLQRVDLFERQFIELYQSYDTIISEGVLRQKWYECINRFDKDAARVYQDLCINKSRDLFKNDEDLENYFRSFRIYSSRCKQVVDLIVRSVEDLRSEIIHELEYGIKPIEPDERPETIRYTLSETVKKAMPFWGTWEEISKVGVSGSLFVPLDQFDFIDVACLVDNYNRQNLYTYDDFAFSTPRKAEGFQAIMKYVNNAGTMILLEARVHYEDSHTFYLYLIDAQTYEICDRLEVGTCYRHDFNDRFETEADTRRFIVKDWLFDKDYTVVVGELKTDIAAKFNEDFGTLEAEVIRTTYKYNGRKFVQVEQKSAGKLQYYSENIYSNSTPLAYD</sequence>
<name>A0ABR7D4W6_9BACT</name>
<accession>A0ABR7D4W6</accession>
<evidence type="ECO:0000313" key="1">
    <source>
        <dbReference type="EMBL" id="MBC5622996.1"/>
    </source>
</evidence>
<reference evidence="1 2" key="1">
    <citation type="submission" date="2020-08" db="EMBL/GenBank/DDBJ databases">
        <title>Genome public.</title>
        <authorList>
            <person name="Liu C."/>
            <person name="Sun Q."/>
        </authorList>
    </citation>
    <scope>NUCLEOTIDE SEQUENCE [LARGE SCALE GENOMIC DNA]</scope>
    <source>
        <strain evidence="1 2">NSJ-56</strain>
    </source>
</reference>
<protein>
    <submittedName>
        <fullName evidence="1">Uncharacterized protein</fullName>
    </submittedName>
</protein>
<evidence type="ECO:0000313" key="2">
    <source>
        <dbReference type="Proteomes" id="UP000646484"/>
    </source>
</evidence>
<gene>
    <name evidence="1" type="ORF">H8S64_18030</name>
</gene>
<dbReference type="Proteomes" id="UP000646484">
    <property type="component" value="Unassembled WGS sequence"/>
</dbReference>